<comment type="similarity">
    <text evidence="4 9">Belongs to the MQO family.</text>
</comment>
<comment type="pathway">
    <text evidence="3 9">Carbohydrate metabolism; tricarboxylic acid cycle; oxaloacetate from (S)-malate (quinone route): step 1/1.</text>
</comment>
<name>A0A251ZW96_9PROT</name>
<dbReference type="GO" id="GO:0047545">
    <property type="term" value="F:(S)-2-hydroxyglutarate dehydrogenase activity"/>
    <property type="evidence" value="ECO:0007669"/>
    <property type="project" value="TreeGrafter"/>
</dbReference>
<organism evidence="10 11">
    <name type="scientific">Commensalibacter intestini</name>
    <dbReference type="NCBI Taxonomy" id="479936"/>
    <lineage>
        <taxon>Bacteria</taxon>
        <taxon>Pseudomonadati</taxon>
        <taxon>Pseudomonadota</taxon>
        <taxon>Alphaproteobacteria</taxon>
        <taxon>Acetobacterales</taxon>
        <taxon>Acetobacteraceae</taxon>
    </lineage>
</organism>
<keyword evidence="5 9" id="KW-0816">Tricarboxylic acid cycle</keyword>
<sequence length="495" mass="54619">MKNISTNEVKDAVLIGAGIVSATLGALLKEFNPDIKMTILEVRSSGAEESSSAWNNAGTGHAGLCELNYTPFIPGQEVNLKKAIFTNAQFEVSRSFWSHLVQNGAFQTPRDFINPVPHCSFVQGEANVAFLKERYEKLRQHPGFAKMSFSDDTQQIKDWAPLVANGRPAGEKMALTRVEGGTDVSFGALTKKLLNHLDVQQNIDVGYCERVEDIKRVHDVWEVKSKNIITGAESLIRTRFVFIGAGGAALLLLQKSGIPEGRCIGGFPVSGQWLRCDNPEIVEQHHAKVYGLSTEGLPTVVAPHLDTRIIDGKKSILFGPYAGFTTKFLKKGSYFDTLSSVRLDNIEPMVSVGIHNLDFIRYLINQSTQTMEKRMAALHRFYPLAREGDWKRQIAGQRVQIIKRDQYGRSILQMGTEVISSSDKSLAALLGASPGASVSVSVMLKLIENCFPEQVKGAWADKIKKIFPAREEALQKDAALYNKVHDLATSVLQLS</sequence>
<evidence type="ECO:0000313" key="10">
    <source>
        <dbReference type="EMBL" id="OUI78931.1"/>
    </source>
</evidence>
<dbReference type="NCBIfam" id="TIGR01320">
    <property type="entry name" value="mal_quin_oxido"/>
    <property type="match status" value="1"/>
</dbReference>
<reference evidence="11" key="1">
    <citation type="submission" date="2014-06" db="EMBL/GenBank/DDBJ databases">
        <authorList>
            <person name="Winans N.J."/>
            <person name="Newell P.D."/>
            <person name="Douglas A.E."/>
        </authorList>
    </citation>
    <scope>NUCLEOTIDE SEQUENCE [LARGE SCALE GENOMIC DNA]</scope>
    <source>
        <strain evidence="11">DmL_052</strain>
    </source>
</reference>
<dbReference type="AlphaFoldDB" id="A0A251ZW96"/>
<evidence type="ECO:0000256" key="6">
    <source>
        <dbReference type="ARBA" id="ARBA00022630"/>
    </source>
</evidence>
<dbReference type="HAMAP" id="MF_00212">
    <property type="entry name" value="MQO"/>
    <property type="match status" value="1"/>
</dbReference>
<dbReference type="RefSeq" id="WP_086632019.1">
    <property type="nucleotide sequence ID" value="NZ_JOPB01000003.1"/>
</dbReference>
<proteinExistence type="inferred from homology"/>
<protein>
    <recommendedName>
        <fullName evidence="9">Probable malate:quinone oxidoreductase</fullName>
        <ecNumber evidence="9">1.1.5.4</ecNumber>
    </recommendedName>
    <alternativeName>
        <fullName evidence="9">MQO</fullName>
    </alternativeName>
    <alternativeName>
        <fullName evidence="9">Malate dehydrogenase [quinone]</fullName>
    </alternativeName>
</protein>
<dbReference type="GO" id="GO:0008924">
    <property type="term" value="F:L-malate dehydrogenase (quinone) activity"/>
    <property type="evidence" value="ECO:0007669"/>
    <property type="project" value="UniProtKB-UniRule"/>
</dbReference>
<dbReference type="NCBIfam" id="NF009875">
    <property type="entry name" value="PRK13339.1"/>
    <property type="match status" value="1"/>
</dbReference>
<evidence type="ECO:0000256" key="3">
    <source>
        <dbReference type="ARBA" id="ARBA00005012"/>
    </source>
</evidence>
<dbReference type="InterPro" id="IPR006231">
    <property type="entry name" value="MQO"/>
</dbReference>
<dbReference type="Pfam" id="PF06039">
    <property type="entry name" value="Mqo"/>
    <property type="match status" value="1"/>
</dbReference>
<comment type="caution">
    <text evidence="10">The sequence shown here is derived from an EMBL/GenBank/DDBJ whole genome shotgun (WGS) entry which is preliminary data.</text>
</comment>
<keyword evidence="6 9" id="KW-0285">Flavoprotein</keyword>
<dbReference type="NCBIfam" id="NF003606">
    <property type="entry name" value="PRK05257.2-1"/>
    <property type="match status" value="1"/>
</dbReference>
<evidence type="ECO:0000256" key="4">
    <source>
        <dbReference type="ARBA" id="ARBA00006389"/>
    </source>
</evidence>
<evidence type="ECO:0000256" key="7">
    <source>
        <dbReference type="ARBA" id="ARBA00022827"/>
    </source>
</evidence>
<evidence type="ECO:0000256" key="5">
    <source>
        <dbReference type="ARBA" id="ARBA00022532"/>
    </source>
</evidence>
<evidence type="ECO:0000256" key="8">
    <source>
        <dbReference type="ARBA" id="ARBA00023002"/>
    </source>
</evidence>
<evidence type="ECO:0000313" key="11">
    <source>
        <dbReference type="Proteomes" id="UP000194946"/>
    </source>
</evidence>
<comment type="cofactor">
    <cofactor evidence="2 9">
        <name>FAD</name>
        <dbReference type="ChEBI" id="CHEBI:57692"/>
    </cofactor>
</comment>
<accession>A0A251ZW96</accession>
<dbReference type="EC" id="1.1.5.4" evidence="9"/>
<keyword evidence="8 9" id="KW-0560">Oxidoreductase</keyword>
<evidence type="ECO:0000256" key="2">
    <source>
        <dbReference type="ARBA" id="ARBA00001974"/>
    </source>
</evidence>
<dbReference type="EMBL" id="JOPB01000003">
    <property type="protein sequence ID" value="OUI78931.1"/>
    <property type="molecule type" value="Genomic_DNA"/>
</dbReference>
<evidence type="ECO:0000256" key="9">
    <source>
        <dbReference type="HAMAP-Rule" id="MF_00212"/>
    </source>
</evidence>
<dbReference type="InterPro" id="IPR036188">
    <property type="entry name" value="FAD/NAD-bd_sf"/>
</dbReference>
<dbReference type="PANTHER" id="PTHR43104:SF2">
    <property type="entry name" value="L-2-HYDROXYGLUTARATE DEHYDROGENASE, MITOCHONDRIAL"/>
    <property type="match status" value="1"/>
</dbReference>
<dbReference type="UniPathway" id="UPA00223">
    <property type="reaction ID" value="UER01008"/>
</dbReference>
<dbReference type="GO" id="GO:0006099">
    <property type="term" value="P:tricarboxylic acid cycle"/>
    <property type="evidence" value="ECO:0007669"/>
    <property type="project" value="UniProtKB-UniRule"/>
</dbReference>
<dbReference type="PANTHER" id="PTHR43104">
    <property type="entry name" value="L-2-HYDROXYGLUTARATE DEHYDROGENASE, MITOCHONDRIAL"/>
    <property type="match status" value="1"/>
</dbReference>
<keyword evidence="11" id="KW-1185">Reference proteome</keyword>
<dbReference type="Proteomes" id="UP000194946">
    <property type="component" value="Unassembled WGS sequence"/>
</dbReference>
<keyword evidence="7 9" id="KW-0274">FAD</keyword>
<evidence type="ECO:0000256" key="1">
    <source>
        <dbReference type="ARBA" id="ARBA00001139"/>
    </source>
</evidence>
<comment type="catalytic activity">
    <reaction evidence="1 9">
        <text>(S)-malate + a quinone = a quinol + oxaloacetate</text>
        <dbReference type="Rhea" id="RHEA:46012"/>
        <dbReference type="ChEBI" id="CHEBI:15589"/>
        <dbReference type="ChEBI" id="CHEBI:16452"/>
        <dbReference type="ChEBI" id="CHEBI:24646"/>
        <dbReference type="ChEBI" id="CHEBI:132124"/>
        <dbReference type="EC" id="1.1.5.4"/>
    </reaction>
</comment>
<gene>
    <name evidence="9" type="primary">mqo</name>
    <name evidence="10" type="ORF">HK18_05965</name>
</gene>
<dbReference type="SUPFAM" id="SSF51905">
    <property type="entry name" value="FAD/NAD(P)-binding domain"/>
    <property type="match status" value="1"/>
</dbReference>
<dbReference type="NCBIfam" id="NF003611">
    <property type="entry name" value="PRK05257.3-2"/>
    <property type="match status" value="1"/>
</dbReference>